<accession>A0A1G6ZX36</accession>
<dbReference type="InterPro" id="IPR019285">
    <property type="entry name" value="DUF2336"/>
</dbReference>
<evidence type="ECO:0000313" key="2">
    <source>
        <dbReference type="Proteomes" id="UP000183685"/>
    </source>
</evidence>
<gene>
    <name evidence="1" type="ORF">SAMN04488071_1966</name>
</gene>
<keyword evidence="2" id="KW-1185">Reference proteome</keyword>
<name>A0A1G6ZX36_9PROT</name>
<organism evidence="1 2">
    <name type="scientific">Kordiimonas lacus</name>
    <dbReference type="NCBI Taxonomy" id="637679"/>
    <lineage>
        <taxon>Bacteria</taxon>
        <taxon>Pseudomonadati</taxon>
        <taxon>Pseudomonadota</taxon>
        <taxon>Alphaproteobacteria</taxon>
        <taxon>Kordiimonadales</taxon>
        <taxon>Kordiimonadaceae</taxon>
        <taxon>Kordiimonas</taxon>
    </lineage>
</organism>
<reference evidence="1 2" key="1">
    <citation type="submission" date="2016-10" db="EMBL/GenBank/DDBJ databases">
        <authorList>
            <person name="de Groot N.N."/>
        </authorList>
    </citation>
    <scope>NUCLEOTIDE SEQUENCE [LARGE SCALE GENOMIC DNA]</scope>
    <source>
        <strain evidence="1 2">CGMCC 1.9109</strain>
    </source>
</reference>
<dbReference type="Proteomes" id="UP000183685">
    <property type="component" value="Unassembled WGS sequence"/>
</dbReference>
<dbReference type="Pfam" id="PF10098">
    <property type="entry name" value="DUF2336"/>
    <property type="match status" value="1"/>
</dbReference>
<dbReference type="OrthoDB" id="8480166at2"/>
<protein>
    <submittedName>
        <fullName evidence="1">Uncharacterized conserved protein, DUF2336 family</fullName>
    </submittedName>
</protein>
<dbReference type="STRING" id="637679.GCA_001550055_01889"/>
<evidence type="ECO:0000313" key="1">
    <source>
        <dbReference type="EMBL" id="SDE06415.1"/>
    </source>
</evidence>
<proteinExistence type="predicted"/>
<dbReference type="AlphaFoldDB" id="A0A1G6ZX36"/>
<dbReference type="EMBL" id="FNAK01000004">
    <property type="protein sequence ID" value="SDE06415.1"/>
    <property type="molecule type" value="Genomic_DNA"/>
</dbReference>
<dbReference type="RefSeq" id="WP_068304242.1">
    <property type="nucleotide sequence ID" value="NZ_FNAK01000004.1"/>
</dbReference>
<sequence>MSLDPENLAKADPVAKVVLAKRASRFLNSDNRPDEELATVENVARALAQDICLEVRETLAFELRYCSRLPYDLAARIATDVESVSGPFVEVTTAFTDAQWASLIPHLEEHALMRIAGRDDLGDHATYALVSSAPIRPATVAVKNAAIRFSERSCNRTVDRFADHQSVIDALGRRSDLPLGVVERIVDMVSEECRKVLMNKYAVSGEQATALTQQSQEQVLWKKISKAGPAQVHGYVIDLRAEGRLDENLVMKMAEMGSFQFLGSALAVEAGVTLGEVRRIFESGELRQMLTLVHAAGFSQEAAQRIYRYLKRNDLKFVRTGEERAVVH</sequence>